<sequence>MLQMASMLNGGWAVAPGRRLVPRSRYPRLDAVHDRQRAQRDSGCAWDGQHVRRDAAHGPRHDGVVDGRWRLALSDDNPRLRAQVPPRQIWVRCTSRCSAAPPLPRLTHGHRRRGSRCSYSNCRTWDSPTARRTCGLCSRMAGTCILPSSTSLGAEVCSRFYIGAYIHCLYVAKVIMLYTESPSMESEVKKCVSVLREE</sequence>
<keyword evidence="2" id="KW-1185">Reference proteome</keyword>
<gene>
    <name evidence="1" type="ORF">MYCIT1_LOCUS12650</name>
</gene>
<accession>A0AAD2H5L5</accession>
<organism evidence="1 2">
    <name type="scientific">Mycena citricolor</name>
    <dbReference type="NCBI Taxonomy" id="2018698"/>
    <lineage>
        <taxon>Eukaryota</taxon>
        <taxon>Fungi</taxon>
        <taxon>Dikarya</taxon>
        <taxon>Basidiomycota</taxon>
        <taxon>Agaricomycotina</taxon>
        <taxon>Agaricomycetes</taxon>
        <taxon>Agaricomycetidae</taxon>
        <taxon>Agaricales</taxon>
        <taxon>Marasmiineae</taxon>
        <taxon>Mycenaceae</taxon>
        <taxon>Mycena</taxon>
    </lineage>
</organism>
<evidence type="ECO:0000313" key="2">
    <source>
        <dbReference type="Proteomes" id="UP001295794"/>
    </source>
</evidence>
<reference evidence="1" key="1">
    <citation type="submission" date="2023-11" db="EMBL/GenBank/DDBJ databases">
        <authorList>
            <person name="De Vega J J."/>
            <person name="De Vega J J."/>
        </authorList>
    </citation>
    <scope>NUCLEOTIDE SEQUENCE</scope>
</reference>
<dbReference type="AlphaFoldDB" id="A0AAD2H5L5"/>
<protein>
    <submittedName>
        <fullName evidence="1">Uncharacterized protein</fullName>
    </submittedName>
</protein>
<comment type="caution">
    <text evidence="1">The sequence shown here is derived from an EMBL/GenBank/DDBJ whole genome shotgun (WGS) entry which is preliminary data.</text>
</comment>
<dbReference type="EMBL" id="CAVNYO010000139">
    <property type="protein sequence ID" value="CAK5269145.1"/>
    <property type="molecule type" value="Genomic_DNA"/>
</dbReference>
<name>A0AAD2H5L5_9AGAR</name>
<evidence type="ECO:0000313" key="1">
    <source>
        <dbReference type="EMBL" id="CAK5269145.1"/>
    </source>
</evidence>
<proteinExistence type="predicted"/>
<dbReference type="Proteomes" id="UP001295794">
    <property type="component" value="Unassembled WGS sequence"/>
</dbReference>